<keyword evidence="1" id="KW-0805">Transcription regulation</keyword>
<sequence length="207" mass="23213">MIRATVTSRLAAFPPQRRILWRMATRLRADARRNRAALLSAARDVFAEQGLDASLDEIARRAGVGNATLYRRFPSRRHLIAEVFASHMTAAVRLADQACEHPDPWAAFVGYLTRVCELQATDRGLAELLVTSAFDDDERLSALRTAAQQRAVDVLTRAQRAGRLRADFTWHDLWLVMMANAGVNRHATEPNAWRRQLSLLIGGLATR</sequence>
<feature type="domain" description="HTH tetR-type" evidence="5">
    <location>
        <begin position="32"/>
        <end position="91"/>
    </location>
</feature>
<evidence type="ECO:0000313" key="7">
    <source>
        <dbReference type="Proteomes" id="UP000198415"/>
    </source>
</evidence>
<dbReference type="InterPro" id="IPR001647">
    <property type="entry name" value="HTH_TetR"/>
</dbReference>
<dbReference type="InterPro" id="IPR050109">
    <property type="entry name" value="HTH-type_TetR-like_transc_reg"/>
</dbReference>
<dbReference type="Proteomes" id="UP000198415">
    <property type="component" value="Unassembled WGS sequence"/>
</dbReference>
<gene>
    <name evidence="6" type="ORF">SAMN06264365_108107</name>
</gene>
<evidence type="ECO:0000313" key="6">
    <source>
        <dbReference type="EMBL" id="SNR98780.1"/>
    </source>
</evidence>
<dbReference type="Gene3D" id="1.10.357.10">
    <property type="entry name" value="Tetracycline Repressor, domain 2"/>
    <property type="match status" value="1"/>
</dbReference>
<evidence type="ECO:0000256" key="3">
    <source>
        <dbReference type="ARBA" id="ARBA00023163"/>
    </source>
</evidence>
<dbReference type="InterPro" id="IPR049445">
    <property type="entry name" value="TetR_SbtR-like_C"/>
</dbReference>
<dbReference type="SUPFAM" id="SSF46689">
    <property type="entry name" value="Homeodomain-like"/>
    <property type="match status" value="1"/>
</dbReference>
<accession>A0A239ATA3</accession>
<evidence type="ECO:0000256" key="4">
    <source>
        <dbReference type="PROSITE-ProRule" id="PRU00335"/>
    </source>
</evidence>
<evidence type="ECO:0000256" key="1">
    <source>
        <dbReference type="ARBA" id="ARBA00023015"/>
    </source>
</evidence>
<evidence type="ECO:0000256" key="2">
    <source>
        <dbReference type="ARBA" id="ARBA00023125"/>
    </source>
</evidence>
<reference evidence="6 7" key="1">
    <citation type="submission" date="2017-06" db="EMBL/GenBank/DDBJ databases">
        <authorList>
            <person name="Kim H.J."/>
            <person name="Triplett B.A."/>
        </authorList>
    </citation>
    <scope>NUCLEOTIDE SEQUENCE [LARGE SCALE GENOMIC DNA]</scope>
    <source>
        <strain evidence="6 7">DSM 43151</strain>
    </source>
</reference>
<keyword evidence="7" id="KW-1185">Reference proteome</keyword>
<keyword evidence="3" id="KW-0804">Transcription</keyword>
<dbReference type="GO" id="GO:0000976">
    <property type="term" value="F:transcription cis-regulatory region binding"/>
    <property type="evidence" value="ECO:0007669"/>
    <property type="project" value="TreeGrafter"/>
</dbReference>
<keyword evidence="2 4" id="KW-0238">DNA-binding</keyword>
<dbReference type="EMBL" id="FZNR01000008">
    <property type="protein sequence ID" value="SNR98780.1"/>
    <property type="molecule type" value="Genomic_DNA"/>
</dbReference>
<dbReference type="InterPro" id="IPR009057">
    <property type="entry name" value="Homeodomain-like_sf"/>
</dbReference>
<dbReference type="PANTHER" id="PTHR30055">
    <property type="entry name" value="HTH-TYPE TRANSCRIPTIONAL REGULATOR RUTR"/>
    <property type="match status" value="1"/>
</dbReference>
<organism evidence="6 7">
    <name type="scientific">Actinoplanes regularis</name>
    <dbReference type="NCBI Taxonomy" id="52697"/>
    <lineage>
        <taxon>Bacteria</taxon>
        <taxon>Bacillati</taxon>
        <taxon>Actinomycetota</taxon>
        <taxon>Actinomycetes</taxon>
        <taxon>Micromonosporales</taxon>
        <taxon>Micromonosporaceae</taxon>
        <taxon>Actinoplanes</taxon>
    </lineage>
</organism>
<dbReference type="GO" id="GO:0003700">
    <property type="term" value="F:DNA-binding transcription factor activity"/>
    <property type="evidence" value="ECO:0007669"/>
    <property type="project" value="TreeGrafter"/>
</dbReference>
<protein>
    <submittedName>
        <fullName evidence="6">Transcriptional regulator, TetR family</fullName>
    </submittedName>
</protein>
<dbReference type="InterPro" id="IPR036271">
    <property type="entry name" value="Tet_transcr_reg_TetR-rel_C_sf"/>
</dbReference>
<evidence type="ECO:0000259" key="5">
    <source>
        <dbReference type="PROSITE" id="PS50977"/>
    </source>
</evidence>
<feature type="DNA-binding region" description="H-T-H motif" evidence="4">
    <location>
        <begin position="54"/>
        <end position="73"/>
    </location>
</feature>
<dbReference type="SUPFAM" id="SSF48498">
    <property type="entry name" value="Tetracyclin repressor-like, C-terminal domain"/>
    <property type="match status" value="1"/>
</dbReference>
<dbReference type="Pfam" id="PF21597">
    <property type="entry name" value="TetR_C_43"/>
    <property type="match status" value="1"/>
</dbReference>
<dbReference type="PROSITE" id="PS50977">
    <property type="entry name" value="HTH_TETR_2"/>
    <property type="match status" value="1"/>
</dbReference>
<name>A0A239ATA3_9ACTN</name>
<dbReference type="AlphaFoldDB" id="A0A239ATA3"/>
<proteinExistence type="predicted"/>
<dbReference type="PRINTS" id="PR00455">
    <property type="entry name" value="HTHTETR"/>
</dbReference>
<dbReference type="Pfam" id="PF00440">
    <property type="entry name" value="TetR_N"/>
    <property type="match status" value="1"/>
</dbReference>
<dbReference type="PANTHER" id="PTHR30055:SF234">
    <property type="entry name" value="HTH-TYPE TRANSCRIPTIONAL REGULATOR BETI"/>
    <property type="match status" value="1"/>
</dbReference>